<evidence type="ECO:0000313" key="9">
    <source>
        <dbReference type="EMBL" id="KGD60723.1"/>
    </source>
</evidence>
<feature type="domain" description="Photolyase/cryptochrome alpha/beta" evidence="8">
    <location>
        <begin position="1"/>
        <end position="130"/>
    </location>
</feature>
<reference evidence="9 10" key="1">
    <citation type="submission" date="2012-09" db="EMBL/GenBank/DDBJ databases">
        <title>Genome Sequence of alkane-degrading Bacterium Alcanivorax jadensis T9.</title>
        <authorList>
            <person name="Lai Q."/>
            <person name="Shao Z."/>
        </authorList>
    </citation>
    <scope>NUCLEOTIDE SEQUENCE [LARGE SCALE GENOMIC DNA]</scope>
    <source>
        <strain evidence="9 10">T9</strain>
    </source>
</reference>
<sequence>MITVVWFRQDLRVADQPLLQRAASLSQPVLGLYLLPDHWLQADVDGMDRLGPAKSAFLLESLSDLQAQLAQRGLALQCLRAEPVTLLSHWHARQPLQVITAAAQAPEEAAMIAALRQAGIRVIEEETQTLLAADALPWEGPFPATFSRFRRKVDSRDGVPVSQPDGPPPSLTAAQSLPTPPFAELARELLAKRSQHWQRNSQDYFSLHGGEQAGLQWLEHYLFETRSADHYKQTRNRLIGEHYSSRLSAFLAWGNLSVRRVWQRILDYEAGHGANPGSEWLRVELLWREFYHWSLREHGARVFHYAGLNDQAPRRPEPATSLAREYWQRWCQANTGLPFIDANLRELMATGYASNRGRQNLASFWVHDMGLDWRRGARWFQHHLVDDDVASNWGNWAYIAGVGHDARGGRRFSPTRQCQQYDPEGEHLHYWLPALRALSARQCLSLHFTFGQDDPLPDYPAAMLPLPAADLKLA</sequence>
<dbReference type="InterPro" id="IPR014729">
    <property type="entry name" value="Rossmann-like_a/b/a_fold"/>
</dbReference>
<dbReference type="InterPro" id="IPR036155">
    <property type="entry name" value="Crypto/Photolyase_N_sf"/>
</dbReference>
<evidence type="ECO:0000259" key="8">
    <source>
        <dbReference type="PROSITE" id="PS51645"/>
    </source>
</evidence>
<keyword evidence="4 6" id="KW-0274">FAD</keyword>
<evidence type="ECO:0000256" key="5">
    <source>
        <dbReference type="ARBA" id="ARBA00022991"/>
    </source>
</evidence>
<gene>
    <name evidence="9" type="ORF">T9A_02200</name>
</gene>
<comment type="caution">
    <text evidence="9">The sequence shown here is derived from an EMBL/GenBank/DDBJ whole genome shotgun (WGS) entry which is preliminary data.</text>
</comment>
<dbReference type="SUPFAM" id="SSF52425">
    <property type="entry name" value="Cryptochrome/photolyase, N-terminal domain"/>
    <property type="match status" value="1"/>
</dbReference>
<evidence type="ECO:0000313" key="10">
    <source>
        <dbReference type="Proteomes" id="UP000029443"/>
    </source>
</evidence>
<dbReference type="EMBL" id="ARXU01000008">
    <property type="protein sequence ID" value="KGD60723.1"/>
    <property type="molecule type" value="Genomic_DNA"/>
</dbReference>
<keyword evidence="3 6" id="KW-0285">Flavoprotein</keyword>
<evidence type="ECO:0000256" key="7">
    <source>
        <dbReference type="SAM" id="MobiDB-lite"/>
    </source>
</evidence>
<dbReference type="Gene3D" id="3.40.50.620">
    <property type="entry name" value="HUPs"/>
    <property type="match status" value="1"/>
</dbReference>
<organism evidence="9 10">
    <name type="scientific">Alcanivorax jadensis T9</name>
    <dbReference type="NCBI Taxonomy" id="1177181"/>
    <lineage>
        <taxon>Bacteria</taxon>
        <taxon>Pseudomonadati</taxon>
        <taxon>Pseudomonadota</taxon>
        <taxon>Gammaproteobacteria</taxon>
        <taxon>Oceanospirillales</taxon>
        <taxon>Alcanivoracaceae</taxon>
        <taxon>Alcanivorax</taxon>
    </lineage>
</organism>
<keyword evidence="5 6" id="KW-0157">Chromophore</keyword>
<evidence type="ECO:0000256" key="1">
    <source>
        <dbReference type="ARBA" id="ARBA00005862"/>
    </source>
</evidence>
<evidence type="ECO:0000256" key="4">
    <source>
        <dbReference type="ARBA" id="ARBA00022827"/>
    </source>
</evidence>
<evidence type="ECO:0000256" key="2">
    <source>
        <dbReference type="ARBA" id="ARBA00017881"/>
    </source>
</evidence>
<dbReference type="InterPro" id="IPR036134">
    <property type="entry name" value="Crypto/Photolyase_FAD-like_sf"/>
</dbReference>
<evidence type="ECO:0000256" key="3">
    <source>
        <dbReference type="ARBA" id="ARBA00022630"/>
    </source>
</evidence>
<keyword evidence="10" id="KW-1185">Reference proteome</keyword>
<comment type="cofactor">
    <cofactor evidence="6">
        <name>(6R)-5,10-methylene-5,6,7,8-tetrahydrofolate</name>
        <dbReference type="ChEBI" id="CHEBI:15636"/>
    </cofactor>
    <text evidence="6">Binds 1 5,10-methenyltetrahydrofolate (MTHF) per subunit.</text>
</comment>
<dbReference type="Gene3D" id="1.25.40.80">
    <property type="match status" value="1"/>
</dbReference>
<dbReference type="InterPro" id="IPR002081">
    <property type="entry name" value="Cryptochrome/DNA_photolyase_1"/>
</dbReference>
<comment type="cofactor">
    <cofactor evidence="6">
        <name>FAD</name>
        <dbReference type="ChEBI" id="CHEBI:57692"/>
    </cofactor>
    <text evidence="6">Binds 1 FAD per subunit.</text>
</comment>
<dbReference type="InterPro" id="IPR014133">
    <property type="entry name" value="Cry_DASH"/>
</dbReference>
<dbReference type="InterPro" id="IPR005101">
    <property type="entry name" value="Cryptochr/Photolyase_FAD-bd"/>
</dbReference>
<dbReference type="RefSeq" id="WP_035248352.1">
    <property type="nucleotide sequence ID" value="NZ_ARXU01000008.1"/>
</dbReference>
<protein>
    <recommendedName>
        <fullName evidence="2 6">Cryptochrome DASH</fullName>
    </recommendedName>
</protein>
<dbReference type="PANTHER" id="PTHR11455">
    <property type="entry name" value="CRYPTOCHROME"/>
    <property type="match status" value="1"/>
</dbReference>
<name>A0ABR4WBC0_9GAMM</name>
<dbReference type="PANTHER" id="PTHR11455:SF22">
    <property type="entry name" value="CRYPTOCHROME DASH"/>
    <property type="match status" value="1"/>
</dbReference>
<dbReference type="Gene3D" id="1.10.579.10">
    <property type="entry name" value="DNA Cyclobutane Dipyrimidine Photolyase, subunit A, domain 3"/>
    <property type="match status" value="1"/>
</dbReference>
<evidence type="ECO:0000256" key="6">
    <source>
        <dbReference type="RuleBase" id="RU367151"/>
    </source>
</evidence>
<dbReference type="NCBIfam" id="TIGR02765">
    <property type="entry name" value="crypto_DASH"/>
    <property type="match status" value="1"/>
</dbReference>
<dbReference type="Pfam" id="PF03441">
    <property type="entry name" value="FAD_binding_7"/>
    <property type="match status" value="1"/>
</dbReference>
<dbReference type="PRINTS" id="PR00147">
    <property type="entry name" value="DNAPHOTLYASE"/>
</dbReference>
<comment type="similarity">
    <text evidence="1 6">Belongs to the DNA photolyase class-1 family.</text>
</comment>
<dbReference type="PROSITE" id="PS51645">
    <property type="entry name" value="PHR_CRY_ALPHA_BETA"/>
    <property type="match status" value="1"/>
</dbReference>
<dbReference type="SUPFAM" id="SSF48173">
    <property type="entry name" value="Cryptochrome/photolyase FAD-binding domain"/>
    <property type="match status" value="1"/>
</dbReference>
<dbReference type="Pfam" id="PF00875">
    <property type="entry name" value="DNA_photolyase"/>
    <property type="match status" value="1"/>
</dbReference>
<dbReference type="Proteomes" id="UP000029443">
    <property type="component" value="Unassembled WGS sequence"/>
</dbReference>
<feature type="region of interest" description="Disordered" evidence="7">
    <location>
        <begin position="155"/>
        <end position="177"/>
    </location>
</feature>
<dbReference type="InterPro" id="IPR006050">
    <property type="entry name" value="DNA_photolyase_N"/>
</dbReference>
<proteinExistence type="inferred from homology"/>
<comment type="function">
    <text evidence="6">May have a photoreceptor function.</text>
</comment>
<accession>A0ABR4WBC0</accession>